<evidence type="ECO:0000313" key="1">
    <source>
        <dbReference type="EMBL" id="KAF7815590.1"/>
    </source>
</evidence>
<accession>A0A834T4X4</accession>
<dbReference type="EMBL" id="JAAIUW010000009">
    <property type="protein sequence ID" value="KAF7815590.1"/>
    <property type="molecule type" value="Genomic_DNA"/>
</dbReference>
<evidence type="ECO:0000313" key="2">
    <source>
        <dbReference type="Proteomes" id="UP000634136"/>
    </source>
</evidence>
<reference evidence="1" key="1">
    <citation type="submission" date="2020-09" db="EMBL/GenBank/DDBJ databases">
        <title>Genome-Enabled Discovery of Anthraquinone Biosynthesis in Senna tora.</title>
        <authorList>
            <person name="Kang S.-H."/>
            <person name="Pandey R.P."/>
            <person name="Lee C.-M."/>
            <person name="Sim J.-S."/>
            <person name="Jeong J.-T."/>
            <person name="Choi B.-S."/>
            <person name="Jung M."/>
            <person name="Ginzburg D."/>
            <person name="Zhao K."/>
            <person name="Won S.Y."/>
            <person name="Oh T.-J."/>
            <person name="Yu Y."/>
            <person name="Kim N.-H."/>
            <person name="Lee O.R."/>
            <person name="Lee T.-H."/>
            <person name="Bashyal P."/>
            <person name="Kim T.-S."/>
            <person name="Lee W.-H."/>
            <person name="Kawkins C."/>
            <person name="Kim C.-K."/>
            <person name="Kim J.S."/>
            <person name="Ahn B.O."/>
            <person name="Rhee S.Y."/>
            <person name="Sohng J.K."/>
        </authorList>
    </citation>
    <scope>NUCLEOTIDE SEQUENCE</scope>
    <source>
        <tissue evidence="1">Leaf</tissue>
    </source>
</reference>
<comment type="caution">
    <text evidence="1">The sequence shown here is derived from an EMBL/GenBank/DDBJ whole genome shotgun (WGS) entry which is preliminary data.</text>
</comment>
<protein>
    <submittedName>
        <fullName evidence="1">Uncharacterized protein</fullName>
    </submittedName>
</protein>
<dbReference type="AlphaFoldDB" id="A0A834T4X4"/>
<organism evidence="1 2">
    <name type="scientific">Senna tora</name>
    <dbReference type="NCBI Taxonomy" id="362788"/>
    <lineage>
        <taxon>Eukaryota</taxon>
        <taxon>Viridiplantae</taxon>
        <taxon>Streptophyta</taxon>
        <taxon>Embryophyta</taxon>
        <taxon>Tracheophyta</taxon>
        <taxon>Spermatophyta</taxon>
        <taxon>Magnoliopsida</taxon>
        <taxon>eudicotyledons</taxon>
        <taxon>Gunneridae</taxon>
        <taxon>Pentapetalae</taxon>
        <taxon>rosids</taxon>
        <taxon>fabids</taxon>
        <taxon>Fabales</taxon>
        <taxon>Fabaceae</taxon>
        <taxon>Caesalpinioideae</taxon>
        <taxon>Cassia clade</taxon>
        <taxon>Senna</taxon>
    </lineage>
</organism>
<gene>
    <name evidence="1" type="ORF">G2W53_029559</name>
</gene>
<keyword evidence="2" id="KW-1185">Reference proteome</keyword>
<sequence length="35" mass="3749">MGVDSKAMSHSHIVSLCEGVVKLHLPVFVQNISDA</sequence>
<name>A0A834T4X4_9FABA</name>
<proteinExistence type="predicted"/>
<dbReference type="Proteomes" id="UP000634136">
    <property type="component" value="Unassembled WGS sequence"/>
</dbReference>